<keyword evidence="2" id="KW-1185">Reference proteome</keyword>
<name>A0A7M1B8R3_9BACT</name>
<evidence type="ECO:0000313" key="2">
    <source>
        <dbReference type="Proteomes" id="UP000593580"/>
    </source>
</evidence>
<dbReference type="Pfam" id="PF10707">
    <property type="entry name" value="YrbL-PhoP_reg"/>
    <property type="match status" value="1"/>
</dbReference>
<protein>
    <recommendedName>
        <fullName evidence="3">PhoP regulatory network protein YrbL</fullName>
    </recommendedName>
</protein>
<dbReference type="Proteomes" id="UP000593580">
    <property type="component" value="Chromosome"/>
</dbReference>
<dbReference type="RefSeq" id="WP_193110264.1">
    <property type="nucleotide sequence ID" value="NZ_CP041406.1"/>
</dbReference>
<evidence type="ECO:0000313" key="1">
    <source>
        <dbReference type="EMBL" id="QOP46110.1"/>
    </source>
</evidence>
<accession>A0A7M1B8R3</accession>
<dbReference type="AlphaFoldDB" id="A0A7M1B8R3"/>
<dbReference type="KEGG" id="spal:FM071_07335"/>
<dbReference type="InterPro" id="IPR019647">
    <property type="entry name" value="PhoP_reg_network_YrbL"/>
</dbReference>
<organism evidence="1 2">
    <name type="scientific">Sulfurimonas paralvinellae</name>
    <dbReference type="NCBI Taxonomy" id="317658"/>
    <lineage>
        <taxon>Bacteria</taxon>
        <taxon>Pseudomonadati</taxon>
        <taxon>Campylobacterota</taxon>
        <taxon>Epsilonproteobacteria</taxon>
        <taxon>Campylobacterales</taxon>
        <taxon>Sulfurimonadaceae</taxon>
        <taxon>Sulfurimonas</taxon>
    </lineage>
</organism>
<dbReference type="EMBL" id="CP041406">
    <property type="protein sequence ID" value="QOP46110.1"/>
    <property type="molecule type" value="Genomic_DNA"/>
</dbReference>
<sequence length="187" mass="22590">MITLPNEILGKGNERVCYLHPQDPEKIIKISYDREKGRSKQSDIEITYYKELQKRKNQKNLYKHLPRFYGEIETDKGKGMIVDLVKDFDGTVSKSFEYYMKRDGIKPYRDELEEYKQYFLDNLIIFNYGMMPKNILRRRLDENNAELVLIDGLGDVAFFKFPNKIPYFARKKILRRWIKFFNKYIKD</sequence>
<reference evidence="1 2" key="1">
    <citation type="submission" date="2019-07" db="EMBL/GenBank/DDBJ databases">
        <title>Sulfurimonas paralvinellae sp. nov., a novel mesophilic, hydrogen- and sulfur-oxidizing chemolithoautotroph within the Epsilonproteo- bacteria isolated from a deep-sea hydrothermal vent polychaete nest, reclassification of Thiomicrospira denitrificans as Sulfurimonas denitrificans comb. nov. and emended description of the genus Sulfurimonas.</title>
        <authorList>
            <person name="Wang S."/>
            <person name="Jiang L."/>
            <person name="Shao Z."/>
        </authorList>
    </citation>
    <scope>NUCLEOTIDE SEQUENCE [LARGE SCALE GENOMIC DNA]</scope>
    <source>
        <strain evidence="1 2">GO25</strain>
    </source>
</reference>
<evidence type="ECO:0008006" key="3">
    <source>
        <dbReference type="Google" id="ProtNLM"/>
    </source>
</evidence>
<gene>
    <name evidence="1" type="ORF">FM071_07335</name>
</gene>
<proteinExistence type="predicted"/>